<reference evidence="3 5" key="1">
    <citation type="submission" date="2016-01" db="EMBL/GenBank/DDBJ databases">
        <title>The new phylogeny of the genus Mycobacterium.</title>
        <authorList>
            <person name="Tarcisio F."/>
            <person name="Conor M."/>
            <person name="Antonella G."/>
            <person name="Elisabetta G."/>
            <person name="Giulia F.S."/>
            <person name="Sara T."/>
            <person name="Anna F."/>
            <person name="Clotilde B."/>
            <person name="Roberto B."/>
            <person name="Veronica D.S."/>
            <person name="Fabio R."/>
            <person name="Monica P."/>
            <person name="Olivier J."/>
            <person name="Enrico T."/>
            <person name="Nicola S."/>
        </authorList>
    </citation>
    <scope>NUCLEOTIDE SEQUENCE [LARGE SCALE GENOMIC DNA]</scope>
    <source>
        <strain evidence="3 5">DSM 44160</strain>
    </source>
</reference>
<dbReference type="Proteomes" id="UP000193928">
    <property type="component" value="Unassembled WGS sequence"/>
</dbReference>
<accession>A0A1A6BCE2</accession>
<proteinExistence type="predicted"/>
<evidence type="ECO:0000313" key="2">
    <source>
        <dbReference type="EMBL" id="OBR99918.1"/>
    </source>
</evidence>
<gene>
    <name evidence="2" type="ORF">A9W98_27830</name>
    <name evidence="3" type="ORF">AWC08_12485</name>
</gene>
<comment type="caution">
    <text evidence="2">The sequence shown here is derived from an EMBL/GenBank/DDBJ whole genome shotgun (WGS) entry which is preliminary data.</text>
</comment>
<dbReference type="InterPro" id="IPR039569">
    <property type="entry name" value="FAS1-like_DH_region"/>
</dbReference>
<keyword evidence="5" id="KW-1185">Reference proteome</keyword>
<dbReference type="EMBL" id="MAEM01000408">
    <property type="protein sequence ID" value="OBR99918.1"/>
    <property type="molecule type" value="Genomic_DNA"/>
</dbReference>
<sequence length="152" mass="16278">MALNPSVVGTELPTTTITLDRGRLRFFAKAIGETNPVYTDVDAATGAGHPDLPAPPTFLFSIELEAPDPFAYLAALGVDLRFVLHGEQSFVYHEIAYAGDELVAHPRITDVYTKKAGTLQFIVKDTAVIRADATPIADLRSVIVVRNPGGSA</sequence>
<dbReference type="Pfam" id="PF13452">
    <property type="entry name" value="FAS1_DH_region"/>
    <property type="match status" value="1"/>
</dbReference>
<dbReference type="EMBL" id="LQOY01000012">
    <property type="protein sequence ID" value="ORV96555.1"/>
    <property type="molecule type" value="Genomic_DNA"/>
</dbReference>
<dbReference type="Gene3D" id="3.10.129.10">
    <property type="entry name" value="Hotdog Thioesterase"/>
    <property type="match status" value="1"/>
</dbReference>
<dbReference type="CDD" id="cd03441">
    <property type="entry name" value="R_hydratase_like"/>
    <property type="match status" value="1"/>
</dbReference>
<protein>
    <submittedName>
        <fullName evidence="2">Acyl dehydratase</fullName>
    </submittedName>
</protein>
<organism evidence="2 4">
    <name type="scientific">Mycobacterium gordonae</name>
    <dbReference type="NCBI Taxonomy" id="1778"/>
    <lineage>
        <taxon>Bacteria</taxon>
        <taxon>Bacillati</taxon>
        <taxon>Actinomycetota</taxon>
        <taxon>Actinomycetes</taxon>
        <taxon>Mycobacteriales</taxon>
        <taxon>Mycobacteriaceae</taxon>
        <taxon>Mycobacterium</taxon>
    </lineage>
</organism>
<feature type="domain" description="FAS1-like dehydratase" evidence="1">
    <location>
        <begin position="6"/>
        <end position="138"/>
    </location>
</feature>
<dbReference type="PIRSF" id="PIRSF018072">
    <property type="entry name" value="UCP018072"/>
    <property type="match status" value="1"/>
</dbReference>
<evidence type="ECO:0000313" key="3">
    <source>
        <dbReference type="EMBL" id="ORV96555.1"/>
    </source>
</evidence>
<dbReference type="OrthoDB" id="5415111at2"/>
<evidence type="ECO:0000259" key="1">
    <source>
        <dbReference type="Pfam" id="PF13452"/>
    </source>
</evidence>
<dbReference type="InterPro" id="IPR016709">
    <property type="entry name" value="HadA-like"/>
</dbReference>
<dbReference type="SUPFAM" id="SSF54637">
    <property type="entry name" value="Thioesterase/thiol ester dehydrase-isomerase"/>
    <property type="match status" value="1"/>
</dbReference>
<dbReference type="Proteomes" id="UP000093757">
    <property type="component" value="Unassembled WGS sequence"/>
</dbReference>
<reference evidence="2 4" key="2">
    <citation type="submission" date="2016-06" db="EMBL/GenBank/DDBJ databases">
        <authorList>
            <person name="Kjaerup R.B."/>
            <person name="Dalgaard T.S."/>
            <person name="Juul-Madsen H.R."/>
        </authorList>
    </citation>
    <scope>NUCLEOTIDE SEQUENCE [LARGE SCALE GENOMIC DNA]</scope>
    <source>
        <strain evidence="2 4">1245752.6</strain>
    </source>
</reference>
<evidence type="ECO:0000313" key="5">
    <source>
        <dbReference type="Proteomes" id="UP000193928"/>
    </source>
</evidence>
<dbReference type="RefSeq" id="WP_065135727.1">
    <property type="nucleotide sequence ID" value="NZ_JACKSU010000113.1"/>
</dbReference>
<name>A0A1A6BCE2_MYCGO</name>
<evidence type="ECO:0000313" key="4">
    <source>
        <dbReference type="Proteomes" id="UP000093757"/>
    </source>
</evidence>
<dbReference type="AlphaFoldDB" id="A0A1A6BCE2"/>
<dbReference type="InterPro" id="IPR029069">
    <property type="entry name" value="HotDog_dom_sf"/>
</dbReference>